<feature type="compositionally biased region" description="Polar residues" evidence="1">
    <location>
        <begin position="115"/>
        <end position="127"/>
    </location>
</feature>
<keyword evidence="4" id="KW-1185">Reference proteome</keyword>
<reference evidence="3 4" key="1">
    <citation type="submission" date="2017-12" db="EMBL/GenBank/DDBJ databases">
        <title>Comparative genomics of Botrytis spp.</title>
        <authorList>
            <person name="Valero-Jimenez C.A."/>
            <person name="Tapia P."/>
            <person name="Veloso J."/>
            <person name="Silva-Moreno E."/>
            <person name="Staats M."/>
            <person name="Valdes J.H."/>
            <person name="Van Kan J.A.L."/>
        </authorList>
    </citation>
    <scope>NUCLEOTIDE SEQUENCE [LARGE SCALE GENOMIC DNA]</scope>
    <source>
        <strain evidence="3 4">Bp0003</strain>
    </source>
</reference>
<keyword evidence="2" id="KW-0812">Transmembrane</keyword>
<dbReference type="PANTHER" id="PTHR35872">
    <property type="entry name" value="INTEGRAL MEMBRANE PROTEIN (AFU_ORTHOLOGUE AFUA_5G07110)"/>
    <property type="match status" value="1"/>
</dbReference>
<feature type="compositionally biased region" description="Low complexity" evidence="1">
    <location>
        <begin position="682"/>
        <end position="696"/>
    </location>
</feature>
<dbReference type="Proteomes" id="UP000297910">
    <property type="component" value="Unassembled WGS sequence"/>
</dbReference>
<dbReference type="AlphaFoldDB" id="A0A4Z1G4D2"/>
<protein>
    <recommendedName>
        <fullName evidence="5">Integral membrane protein</fullName>
    </recommendedName>
</protein>
<dbReference type="EMBL" id="PQXI01000021">
    <property type="protein sequence ID" value="TGO28947.1"/>
    <property type="molecule type" value="Genomic_DNA"/>
</dbReference>
<evidence type="ECO:0000313" key="3">
    <source>
        <dbReference type="EMBL" id="TGO28947.1"/>
    </source>
</evidence>
<keyword evidence="2" id="KW-0472">Membrane</keyword>
<proteinExistence type="predicted"/>
<feature type="region of interest" description="Disordered" evidence="1">
    <location>
        <begin position="1"/>
        <end position="171"/>
    </location>
</feature>
<name>A0A4Z1G4D2_9HELO</name>
<dbReference type="InterPro" id="IPR021369">
    <property type="entry name" value="DUF2985"/>
</dbReference>
<feature type="compositionally biased region" description="Low complexity" evidence="1">
    <location>
        <begin position="128"/>
        <end position="139"/>
    </location>
</feature>
<feature type="transmembrane region" description="Helical" evidence="2">
    <location>
        <begin position="400"/>
        <end position="428"/>
    </location>
</feature>
<feature type="region of interest" description="Disordered" evidence="1">
    <location>
        <begin position="306"/>
        <end position="329"/>
    </location>
</feature>
<comment type="caution">
    <text evidence="3">The sequence shown here is derived from an EMBL/GenBank/DDBJ whole genome shotgun (WGS) entry which is preliminary data.</text>
</comment>
<feature type="compositionally biased region" description="Polar residues" evidence="1">
    <location>
        <begin position="96"/>
        <end position="107"/>
    </location>
</feature>
<feature type="compositionally biased region" description="Low complexity" evidence="1">
    <location>
        <begin position="15"/>
        <end position="29"/>
    </location>
</feature>
<evidence type="ECO:0000313" key="4">
    <source>
        <dbReference type="Proteomes" id="UP000297910"/>
    </source>
</evidence>
<feature type="transmembrane region" description="Helical" evidence="2">
    <location>
        <begin position="582"/>
        <end position="603"/>
    </location>
</feature>
<sequence length="696" mass="78133">MQSRRESAIEDPNFLTTTGTELPTLSTSGISGNNARRNSRRESIGASTARTSANSLAQQNTLNSRGTTGQPQRRPPAVWRPTIRIRRTPSAANLPAGNSQINQPYDNTSRRDWQTRNNSTPHVDNNLTSVDDTIDTIDTSNRRRSSSEPQRPAWLTSQSATTAGPPRVRAGSYIPSTIEEVSATKQEGPILASINTGENNTTNEVPPPLQHSHTHSEGVPATQDEYHTDLVDFLDLVDPEISTLTSLTNIQNSLFIPSLGNLFNRNPTYNLTRNELIRRPTSDLASQQTNGLSRRPTNLADLPIIEEPGPNDELGQGLPRPERPRLQSRDTGAFTLTESISHPDEEHPHYAVVPEGINLDGWSPEDKEELNDHVRHLLHSRREGFKRAMKGFGQYVRKPLGFFVTLYATLITLFGLAWVLFLIGWVNVGSKRLYVINVIDNILVALFAIMGDGLAPFRVIDTYHMIYIAHYHHLTWRLRKEKALPKLEDHNDLPAILPEDLENQIVEDEVSVLNPAQQKKLQHHQKKFNRSHTFYKPHETNTHHAFPLKLLVAVVVLLDCHSLLQIALGTCTWSISYKTRPFALTTVILCCSITVNITAGVLISVGDHKTRKKDVLERMFKQDLTKEAIHKMEKAREKEKERNGELEAENKAEVDFLRDNRQNTKREKKGAGIEVEDENGQSDTTTSTEASTSKDV</sequence>
<accession>A0A4Z1G4D2</accession>
<keyword evidence="2" id="KW-1133">Transmembrane helix</keyword>
<feature type="compositionally biased region" description="Polar residues" evidence="1">
    <location>
        <begin position="45"/>
        <end position="71"/>
    </location>
</feature>
<evidence type="ECO:0008006" key="5">
    <source>
        <dbReference type="Google" id="ProtNLM"/>
    </source>
</evidence>
<feature type="region of interest" description="Disordered" evidence="1">
    <location>
        <begin position="197"/>
        <end position="220"/>
    </location>
</feature>
<evidence type="ECO:0000256" key="2">
    <source>
        <dbReference type="SAM" id="Phobius"/>
    </source>
</evidence>
<feature type="transmembrane region" description="Helical" evidence="2">
    <location>
        <begin position="434"/>
        <end position="455"/>
    </location>
</feature>
<dbReference type="Pfam" id="PF11204">
    <property type="entry name" value="DUF2985"/>
    <property type="match status" value="1"/>
</dbReference>
<dbReference type="PANTHER" id="PTHR35872:SF2">
    <property type="entry name" value="INTEGRAL MEMBRANE PROTEIN (AFU_ORTHOLOGUE AFUA_5G07110)"/>
    <property type="match status" value="1"/>
</dbReference>
<gene>
    <name evidence="3" type="ORF">BPAE_0021g00720</name>
</gene>
<feature type="compositionally biased region" description="Basic and acidic residues" evidence="1">
    <location>
        <begin position="632"/>
        <end position="671"/>
    </location>
</feature>
<organism evidence="3 4">
    <name type="scientific">Botrytis paeoniae</name>
    <dbReference type="NCBI Taxonomy" id="278948"/>
    <lineage>
        <taxon>Eukaryota</taxon>
        <taxon>Fungi</taxon>
        <taxon>Dikarya</taxon>
        <taxon>Ascomycota</taxon>
        <taxon>Pezizomycotina</taxon>
        <taxon>Leotiomycetes</taxon>
        <taxon>Helotiales</taxon>
        <taxon>Sclerotiniaceae</taxon>
        <taxon>Botrytis</taxon>
    </lineage>
</organism>
<evidence type="ECO:0000256" key="1">
    <source>
        <dbReference type="SAM" id="MobiDB-lite"/>
    </source>
</evidence>
<feature type="region of interest" description="Disordered" evidence="1">
    <location>
        <begin position="632"/>
        <end position="696"/>
    </location>
</feature>